<reference evidence="2 3" key="2">
    <citation type="journal article" date="2017" name="Front. Plant Sci.">
        <title>Gene Classification and Mining of Molecular Markers Useful in Red Clover (Trifolium pratense) Breeding.</title>
        <authorList>
            <person name="Istvanek J."/>
            <person name="Dluhosova J."/>
            <person name="Dluhos P."/>
            <person name="Patkova L."/>
            <person name="Nedelnik J."/>
            <person name="Repkova J."/>
        </authorList>
    </citation>
    <scope>NUCLEOTIDE SEQUENCE [LARGE SCALE GENOMIC DNA]</scope>
    <source>
        <strain evidence="3">cv. Tatra</strain>
        <tissue evidence="2">Young leaves</tissue>
    </source>
</reference>
<dbReference type="Proteomes" id="UP000236291">
    <property type="component" value="Unassembled WGS sequence"/>
</dbReference>
<feature type="compositionally biased region" description="Polar residues" evidence="1">
    <location>
        <begin position="35"/>
        <end position="54"/>
    </location>
</feature>
<feature type="region of interest" description="Disordered" evidence="1">
    <location>
        <begin position="24"/>
        <end position="64"/>
    </location>
</feature>
<gene>
    <name evidence="2" type="ORF">L195_g041914</name>
</gene>
<name>A0A2K3M4Y2_TRIPR</name>
<evidence type="ECO:0000313" key="2">
    <source>
        <dbReference type="EMBL" id="PNX85840.1"/>
    </source>
</evidence>
<organism evidence="2 3">
    <name type="scientific">Trifolium pratense</name>
    <name type="common">Red clover</name>
    <dbReference type="NCBI Taxonomy" id="57577"/>
    <lineage>
        <taxon>Eukaryota</taxon>
        <taxon>Viridiplantae</taxon>
        <taxon>Streptophyta</taxon>
        <taxon>Embryophyta</taxon>
        <taxon>Tracheophyta</taxon>
        <taxon>Spermatophyta</taxon>
        <taxon>Magnoliopsida</taxon>
        <taxon>eudicotyledons</taxon>
        <taxon>Gunneridae</taxon>
        <taxon>Pentapetalae</taxon>
        <taxon>rosids</taxon>
        <taxon>fabids</taxon>
        <taxon>Fabales</taxon>
        <taxon>Fabaceae</taxon>
        <taxon>Papilionoideae</taxon>
        <taxon>50 kb inversion clade</taxon>
        <taxon>NPAAA clade</taxon>
        <taxon>Hologalegina</taxon>
        <taxon>IRL clade</taxon>
        <taxon>Trifolieae</taxon>
        <taxon>Trifolium</taxon>
    </lineage>
</organism>
<evidence type="ECO:0000256" key="1">
    <source>
        <dbReference type="SAM" id="MobiDB-lite"/>
    </source>
</evidence>
<proteinExistence type="predicted"/>
<comment type="caution">
    <text evidence="2">The sequence shown here is derived from an EMBL/GenBank/DDBJ whole genome shotgun (WGS) entry which is preliminary data.</text>
</comment>
<evidence type="ECO:0000313" key="3">
    <source>
        <dbReference type="Proteomes" id="UP000236291"/>
    </source>
</evidence>
<sequence length="64" mass="6907">MQIKLVSSYQKEIKSVKTIVGKITESADKMLRSPPTASDRSSQHSSVDESTTPPSDAEPGQNDS</sequence>
<dbReference type="AlphaFoldDB" id="A0A2K3M4Y2"/>
<dbReference type="EMBL" id="ASHM01049722">
    <property type="protein sequence ID" value="PNX85840.1"/>
    <property type="molecule type" value="Genomic_DNA"/>
</dbReference>
<accession>A0A2K3M4Y2</accession>
<protein>
    <submittedName>
        <fullName evidence="2">HVA22-like protein k-like</fullName>
    </submittedName>
</protein>
<reference evidence="2 3" key="1">
    <citation type="journal article" date="2014" name="Am. J. Bot.">
        <title>Genome assembly and annotation for red clover (Trifolium pratense; Fabaceae).</title>
        <authorList>
            <person name="Istvanek J."/>
            <person name="Jaros M."/>
            <person name="Krenek A."/>
            <person name="Repkova J."/>
        </authorList>
    </citation>
    <scope>NUCLEOTIDE SEQUENCE [LARGE SCALE GENOMIC DNA]</scope>
    <source>
        <strain evidence="3">cv. Tatra</strain>
        <tissue evidence="2">Young leaves</tissue>
    </source>
</reference>
<dbReference type="ExpressionAtlas" id="A0A2K3M4Y2">
    <property type="expression patterns" value="baseline"/>
</dbReference>